<evidence type="ECO:0000256" key="4">
    <source>
        <dbReference type="RuleBase" id="RU361279"/>
    </source>
</evidence>
<dbReference type="EC" id="6.3.3.2" evidence="4"/>
<gene>
    <name evidence="5" type="ORF">HMPREF1039_0775</name>
</gene>
<name>A0ABN0D1Y3_9FIRM</name>
<dbReference type="InterPro" id="IPR002698">
    <property type="entry name" value="FTHF_cligase"/>
</dbReference>
<keyword evidence="4" id="KW-0479">Metal-binding</keyword>
<reference evidence="5 6" key="1">
    <citation type="submission" date="2011-04" db="EMBL/GenBank/DDBJ databases">
        <authorList>
            <person name="Harkins D.M."/>
            <person name="Madupu R."/>
            <person name="Durkin A.S."/>
            <person name="Torralba M."/>
            <person name="Methe B."/>
            <person name="Sutton G.G."/>
            <person name="Nelson K.E."/>
        </authorList>
    </citation>
    <scope>NUCLEOTIDE SEQUENCE [LARGE SCALE GENOMIC DNA]</scope>
    <source>
        <strain evidence="5 6">UPII 199-6</strain>
    </source>
</reference>
<proteinExistence type="inferred from homology"/>
<dbReference type="InterPro" id="IPR037171">
    <property type="entry name" value="NagB/RpiA_transferase-like"/>
</dbReference>
<evidence type="ECO:0000256" key="2">
    <source>
        <dbReference type="ARBA" id="ARBA00022741"/>
    </source>
</evidence>
<comment type="similarity">
    <text evidence="1 4">Belongs to the 5-formyltetrahydrofolate cyclo-ligase family.</text>
</comment>
<keyword evidence="6" id="KW-1185">Reference proteome</keyword>
<evidence type="ECO:0000313" key="5">
    <source>
        <dbReference type="EMBL" id="EGL42327.1"/>
    </source>
</evidence>
<dbReference type="Gene3D" id="3.40.50.10420">
    <property type="entry name" value="NagB/RpiA/CoA transferase-like"/>
    <property type="match status" value="1"/>
</dbReference>
<dbReference type="Proteomes" id="UP000004018">
    <property type="component" value="Unassembled WGS sequence"/>
</dbReference>
<dbReference type="PANTHER" id="PTHR23407:SF1">
    <property type="entry name" value="5-FORMYLTETRAHYDROFOLATE CYCLO-LIGASE"/>
    <property type="match status" value="1"/>
</dbReference>
<dbReference type="EMBL" id="AFIJ01000004">
    <property type="protein sequence ID" value="EGL42327.1"/>
    <property type="molecule type" value="Genomic_DNA"/>
</dbReference>
<comment type="catalytic activity">
    <reaction evidence="4">
        <text>(6S)-5-formyl-5,6,7,8-tetrahydrofolate + ATP = (6R)-5,10-methenyltetrahydrofolate + ADP + phosphate</text>
        <dbReference type="Rhea" id="RHEA:10488"/>
        <dbReference type="ChEBI" id="CHEBI:30616"/>
        <dbReference type="ChEBI" id="CHEBI:43474"/>
        <dbReference type="ChEBI" id="CHEBI:57455"/>
        <dbReference type="ChEBI" id="CHEBI:57457"/>
        <dbReference type="ChEBI" id="CHEBI:456216"/>
        <dbReference type="EC" id="6.3.3.2"/>
    </reaction>
</comment>
<comment type="caution">
    <text evidence="5">The sequence shown here is derived from an EMBL/GenBank/DDBJ whole genome shotgun (WGS) entry which is preliminary data.</text>
</comment>
<keyword evidence="5" id="KW-0436">Ligase</keyword>
<comment type="cofactor">
    <cofactor evidence="4">
        <name>Mg(2+)</name>
        <dbReference type="ChEBI" id="CHEBI:18420"/>
    </cofactor>
</comment>
<dbReference type="NCBIfam" id="TIGR02727">
    <property type="entry name" value="MTHFS_bact"/>
    <property type="match status" value="1"/>
</dbReference>
<dbReference type="SUPFAM" id="SSF100950">
    <property type="entry name" value="NagB/RpiA/CoA transferase-like"/>
    <property type="match status" value="1"/>
</dbReference>
<dbReference type="GO" id="GO:0030272">
    <property type="term" value="F:5-formyltetrahydrofolate cyclo-ligase activity"/>
    <property type="evidence" value="ECO:0007669"/>
    <property type="project" value="UniProtKB-EC"/>
</dbReference>
<keyword evidence="4" id="KW-0460">Magnesium</keyword>
<dbReference type="RefSeq" id="WP_007390334.1">
    <property type="nucleotide sequence ID" value="NZ_AFIJ01000004.1"/>
</dbReference>
<organism evidence="5 6">
    <name type="scientific">Megasphaera lornae</name>
    <dbReference type="NCBI Taxonomy" id="1000568"/>
    <lineage>
        <taxon>Bacteria</taxon>
        <taxon>Bacillati</taxon>
        <taxon>Bacillota</taxon>
        <taxon>Negativicutes</taxon>
        <taxon>Veillonellales</taxon>
        <taxon>Veillonellaceae</taxon>
        <taxon>Megasphaera</taxon>
    </lineage>
</organism>
<accession>A0ABN0D1Y3</accession>
<dbReference type="PIRSF" id="PIRSF006806">
    <property type="entry name" value="FTHF_cligase"/>
    <property type="match status" value="1"/>
</dbReference>
<dbReference type="Pfam" id="PF01812">
    <property type="entry name" value="5-FTHF_cyc-lig"/>
    <property type="match status" value="1"/>
</dbReference>
<evidence type="ECO:0000256" key="1">
    <source>
        <dbReference type="ARBA" id="ARBA00010638"/>
    </source>
</evidence>
<keyword evidence="2 4" id="KW-0547">Nucleotide-binding</keyword>
<protein>
    <recommendedName>
        <fullName evidence="4">5-formyltetrahydrofolate cyclo-ligase</fullName>
        <ecNumber evidence="4">6.3.3.2</ecNumber>
    </recommendedName>
</protein>
<evidence type="ECO:0000313" key="6">
    <source>
        <dbReference type="Proteomes" id="UP000004018"/>
    </source>
</evidence>
<sequence length="189" mass="21633">MKATYKNFIRTVMKSRLANMGQERQAVDSQTICQRLCRLSAYHKAQRLMIFLACSGEVQLDRLAVQARHDGKEVWVPRCRQGGFMEAVPLFSLQRTVKGLYGIRTVADEIPAVTKTPDLIIVPGLAFDRHGRRLGRGGGYYDRFLRSYPEAVRIGVAWDCQIMAQVPVSGWDRRMDAVLTPRRYWQAEK</sequence>
<evidence type="ECO:0000256" key="3">
    <source>
        <dbReference type="ARBA" id="ARBA00022840"/>
    </source>
</evidence>
<dbReference type="PANTHER" id="PTHR23407">
    <property type="entry name" value="ATPASE INHIBITOR/5-FORMYLTETRAHYDROFOLATE CYCLO-LIGASE"/>
    <property type="match status" value="1"/>
</dbReference>
<keyword evidence="3 4" id="KW-0067">ATP-binding</keyword>
<dbReference type="InterPro" id="IPR024185">
    <property type="entry name" value="FTHF_cligase-like_sf"/>
</dbReference>